<dbReference type="EMBL" id="FXTY01000001">
    <property type="protein sequence ID" value="SMP01011.1"/>
    <property type="molecule type" value="Genomic_DNA"/>
</dbReference>
<protein>
    <recommendedName>
        <fullName evidence="4">Secreted protein</fullName>
    </recommendedName>
</protein>
<comment type="caution">
    <text evidence="2">The sequence shown here is derived from an EMBL/GenBank/DDBJ whole genome shotgun (WGS) entry which is preliminary data.</text>
</comment>
<evidence type="ECO:0000313" key="3">
    <source>
        <dbReference type="Proteomes" id="UP001157961"/>
    </source>
</evidence>
<evidence type="ECO:0000313" key="2">
    <source>
        <dbReference type="EMBL" id="SMP01011.1"/>
    </source>
</evidence>
<evidence type="ECO:0008006" key="4">
    <source>
        <dbReference type="Google" id="ProtNLM"/>
    </source>
</evidence>
<reference evidence="2 3" key="1">
    <citation type="submission" date="2017-05" db="EMBL/GenBank/DDBJ databases">
        <authorList>
            <person name="Varghese N."/>
            <person name="Submissions S."/>
        </authorList>
    </citation>
    <scope>NUCLEOTIDE SEQUENCE [LARGE SCALE GENOMIC DNA]</scope>
    <source>
        <strain evidence="2 3">DSM 29734</strain>
    </source>
</reference>
<keyword evidence="1" id="KW-0732">Signal</keyword>
<feature type="chain" id="PRO_5046563939" description="Secreted protein" evidence="1">
    <location>
        <begin position="27"/>
        <end position="125"/>
    </location>
</feature>
<gene>
    <name evidence="2" type="ORF">SAMN06265373_10171</name>
</gene>
<evidence type="ECO:0000256" key="1">
    <source>
        <dbReference type="SAM" id="SignalP"/>
    </source>
</evidence>
<proteinExistence type="predicted"/>
<dbReference type="Proteomes" id="UP001157961">
    <property type="component" value="Unassembled WGS sequence"/>
</dbReference>
<name>A0ABY1N5T9_9RHOB</name>
<accession>A0ABY1N5T9</accession>
<keyword evidence="3" id="KW-1185">Reference proteome</keyword>
<sequence length="125" mass="14042">MNAGCYPPDMRYLVLPIVFAAQTALADPAQITDVNASQSDAGWRFDVTLAHPDTGWDHYADGWRIETENGQVMGTRILAHPHVNEQPFRRSLTRVWIPPEITTVYVRSKCSLDGWGEETTKVSLN</sequence>
<organism evidence="2 3">
    <name type="scientific">Shimia sagamensis</name>
    <dbReference type="NCBI Taxonomy" id="1566352"/>
    <lineage>
        <taxon>Bacteria</taxon>
        <taxon>Pseudomonadati</taxon>
        <taxon>Pseudomonadota</taxon>
        <taxon>Alphaproteobacteria</taxon>
        <taxon>Rhodobacterales</taxon>
        <taxon>Roseobacteraceae</taxon>
    </lineage>
</organism>
<feature type="signal peptide" evidence="1">
    <location>
        <begin position="1"/>
        <end position="26"/>
    </location>
</feature>